<evidence type="ECO:0008006" key="3">
    <source>
        <dbReference type="Google" id="ProtNLM"/>
    </source>
</evidence>
<evidence type="ECO:0000313" key="2">
    <source>
        <dbReference type="Proteomes" id="UP000734854"/>
    </source>
</evidence>
<sequence>MERWKWFCWSRGMAPRANSFEPEPYSLPCPMPDWPQGGEFAKGTICIGELEVVQITRFERIWSCLSSKEKGNGAIFYKPSSIPEGFFSLGHFCHRCDQPLHGFVLVVRENAATKHSTGLPALVEPVDYAIIWSSNDFSDDYDRGCSYFWLPIPPEGYRALGIFVTSGPNKPSVEEVRCVRVDLTDSSEAHELMIDLEAIFPHLPCQVWKMRPSSRGLLGTGVSVGTFCCNTDSSSRDKLSVHCLKNLDSSLNGMPNLEQIHALIQHYGPTLMFHPKEVYLPSSVSWFFENGATLHKKDAKAGESIDVKGSNLPLGGQNDGEYWIDLPDNDDNKDSFIKKGNIETAELYVHVKPAMGGTFTDISMWIFCPFNGPATIKVGAANFSLSKVGQHVGDWEHYTLRISNFNGELWSIYFSQHSGGEWVDASGLEFIGGNKAVVYSSKSGHASFPHQGNYLQGSEKLGIGIRNDAARSKFFVDSSTRYQIVAAEYLGDVEEPFWLQYMREWGPSIKYNSRSEIDRILSFLPFSIRNAVKNIFNSLPMELYGEEGPTGPKEKNNWVGDERW</sequence>
<keyword evidence="2" id="KW-1185">Reference proteome</keyword>
<accession>A0A8J5F0Y3</accession>
<dbReference type="EMBL" id="JACMSC010000017">
    <property type="protein sequence ID" value="KAG6479392.1"/>
    <property type="molecule type" value="Genomic_DNA"/>
</dbReference>
<comment type="caution">
    <text evidence="1">The sequence shown here is derived from an EMBL/GenBank/DDBJ whole genome shotgun (WGS) entry which is preliminary data.</text>
</comment>
<dbReference type="PANTHER" id="PTHR48173">
    <property type="entry name" value="GNK2-HOMOLOGOUS DOMAIN-CONTAINING PROTEIN"/>
    <property type="match status" value="1"/>
</dbReference>
<organism evidence="1 2">
    <name type="scientific">Zingiber officinale</name>
    <name type="common">Ginger</name>
    <name type="synonym">Amomum zingiber</name>
    <dbReference type="NCBI Taxonomy" id="94328"/>
    <lineage>
        <taxon>Eukaryota</taxon>
        <taxon>Viridiplantae</taxon>
        <taxon>Streptophyta</taxon>
        <taxon>Embryophyta</taxon>
        <taxon>Tracheophyta</taxon>
        <taxon>Spermatophyta</taxon>
        <taxon>Magnoliopsida</taxon>
        <taxon>Liliopsida</taxon>
        <taxon>Zingiberales</taxon>
        <taxon>Zingiberaceae</taxon>
        <taxon>Zingiber</taxon>
    </lineage>
</organism>
<dbReference type="Proteomes" id="UP000734854">
    <property type="component" value="Unassembled WGS sequence"/>
</dbReference>
<dbReference type="Pfam" id="PF06101">
    <property type="entry name" value="Vps62"/>
    <property type="match status" value="1"/>
</dbReference>
<name>A0A8J5F0Y3_ZINOF</name>
<proteinExistence type="predicted"/>
<dbReference type="AlphaFoldDB" id="A0A8J5F0Y3"/>
<protein>
    <recommendedName>
        <fullName evidence="3">Vacuolar protein sorting-associated protein 62</fullName>
    </recommendedName>
</protein>
<reference evidence="1 2" key="1">
    <citation type="submission" date="2020-08" db="EMBL/GenBank/DDBJ databases">
        <title>Plant Genome Project.</title>
        <authorList>
            <person name="Zhang R.-G."/>
        </authorList>
    </citation>
    <scope>NUCLEOTIDE SEQUENCE [LARGE SCALE GENOMIC DNA]</scope>
    <source>
        <tissue evidence="1">Rhizome</tissue>
    </source>
</reference>
<evidence type="ECO:0000313" key="1">
    <source>
        <dbReference type="EMBL" id="KAG6479392.1"/>
    </source>
</evidence>
<dbReference type="InterPro" id="IPR009291">
    <property type="entry name" value="Vps62"/>
</dbReference>
<dbReference type="PANTHER" id="PTHR48173:SF2">
    <property type="entry name" value="VACUOLAR PROTEIN SORTING-ASSOCIATED PROTEIN 62"/>
    <property type="match status" value="1"/>
</dbReference>
<dbReference type="OrthoDB" id="188042at2759"/>
<gene>
    <name evidence="1" type="ORF">ZIOFF_062855</name>
</gene>